<name>A0ACD5Z3L7_AVESA</name>
<proteinExistence type="predicted"/>
<evidence type="ECO:0000313" key="1">
    <source>
        <dbReference type="EnsemblPlants" id="AVESA.00010b.r2.6CG1086030.1.CDS.1"/>
    </source>
</evidence>
<keyword evidence="2" id="KW-1185">Reference proteome</keyword>
<sequence>MEAAMAAKLIVMVRMAAAALLVLFGFCAGETAAASRKELQRGFSVAHDTSYSQFQPVLSDPTGVFVLGFLRINSTMLDLAVIHLPSSFPLWRAIPDRPAPWSAAASLSFNGSLVLTINQQVLWSTAAAAGDRAVLLNTSNLQIKTDSSPGVVWQSFDYPSDTIVQDQNLTSSAALYTIDQRFSMRLGSNYFALYIEPPSAAAAAMYWKHTALEAKAQIEPAGGPIYARVEPDGYLAMYQKEGAPADVMSFDTFNHGIRAFRRITLEPDSNLRAYYWDGSRWILDYTTITDSCQLPTTCGAYSVCVPPSGRCTCLANATDGSGCAAASVGDGLCGTTGREIGGLYWEARRQSVEPANKELLGFEHALSAEDCEARCARNCSCWGAVYSSGTGYCYIMDYPAQLMVAADERKAGYFKVRSTEEAAGRGGGRAAGVTAALLAIGVAVVVVAAAFGAYRV</sequence>
<evidence type="ECO:0000313" key="2">
    <source>
        <dbReference type="Proteomes" id="UP001732700"/>
    </source>
</evidence>
<organism evidence="1 2">
    <name type="scientific">Avena sativa</name>
    <name type="common">Oat</name>
    <dbReference type="NCBI Taxonomy" id="4498"/>
    <lineage>
        <taxon>Eukaryota</taxon>
        <taxon>Viridiplantae</taxon>
        <taxon>Streptophyta</taxon>
        <taxon>Embryophyta</taxon>
        <taxon>Tracheophyta</taxon>
        <taxon>Spermatophyta</taxon>
        <taxon>Magnoliopsida</taxon>
        <taxon>Liliopsida</taxon>
        <taxon>Poales</taxon>
        <taxon>Poaceae</taxon>
        <taxon>BOP clade</taxon>
        <taxon>Pooideae</taxon>
        <taxon>Poodae</taxon>
        <taxon>Poeae</taxon>
        <taxon>Poeae Chloroplast Group 1 (Aveneae type)</taxon>
        <taxon>Aveninae</taxon>
        <taxon>Avena</taxon>
    </lineage>
</organism>
<accession>A0ACD5Z3L7</accession>
<reference evidence="1" key="2">
    <citation type="submission" date="2025-09" db="UniProtKB">
        <authorList>
            <consortium name="EnsemblPlants"/>
        </authorList>
    </citation>
    <scope>IDENTIFICATION</scope>
</reference>
<protein>
    <submittedName>
        <fullName evidence="1">Uncharacterized protein</fullName>
    </submittedName>
</protein>
<dbReference type="Proteomes" id="UP001732700">
    <property type="component" value="Chromosome 6C"/>
</dbReference>
<reference evidence="1" key="1">
    <citation type="submission" date="2021-05" db="EMBL/GenBank/DDBJ databases">
        <authorList>
            <person name="Scholz U."/>
            <person name="Mascher M."/>
            <person name="Fiebig A."/>
        </authorList>
    </citation>
    <scope>NUCLEOTIDE SEQUENCE [LARGE SCALE GENOMIC DNA]</scope>
</reference>
<dbReference type="EnsemblPlants" id="AVESA.00010b.r2.6CG1086030.1">
    <property type="protein sequence ID" value="AVESA.00010b.r2.6CG1086030.1.CDS.1"/>
    <property type="gene ID" value="AVESA.00010b.r2.6CG1086030"/>
</dbReference>